<accession>A0AAJ4XCP9</accession>
<protein>
    <submittedName>
        <fullName evidence="1">Uncharacterized protein</fullName>
    </submittedName>
</protein>
<reference evidence="1 2" key="1">
    <citation type="submission" date="2017-06" db="EMBL/GenBank/DDBJ databases">
        <authorList>
            <consortium name="Pathogen Informatics"/>
        </authorList>
    </citation>
    <scope>NUCLEOTIDE SEQUENCE [LARGE SCALE GENOMIC DNA]</scope>
    <source>
        <strain evidence="1 2">NCTC12149</strain>
    </source>
</reference>
<evidence type="ECO:0000313" key="2">
    <source>
        <dbReference type="Proteomes" id="UP000215355"/>
    </source>
</evidence>
<evidence type="ECO:0000313" key="1">
    <source>
        <dbReference type="EMBL" id="SNV53481.1"/>
    </source>
</evidence>
<gene>
    <name evidence="1" type="ORF">SAMEA4412673_02896</name>
</gene>
<dbReference type="EMBL" id="LT906468">
    <property type="protein sequence ID" value="SNV53481.1"/>
    <property type="molecule type" value="Genomic_DNA"/>
</dbReference>
<dbReference type="AlphaFoldDB" id="A0AAJ4XCP9"/>
<organism evidence="1 2">
    <name type="scientific">Sphingobacterium mizutaii</name>
    <dbReference type="NCBI Taxonomy" id="1010"/>
    <lineage>
        <taxon>Bacteria</taxon>
        <taxon>Pseudomonadati</taxon>
        <taxon>Bacteroidota</taxon>
        <taxon>Sphingobacteriia</taxon>
        <taxon>Sphingobacteriales</taxon>
        <taxon>Sphingobacteriaceae</taxon>
        <taxon>Sphingobacterium</taxon>
    </lineage>
</organism>
<dbReference type="PROSITE" id="PS51257">
    <property type="entry name" value="PROKAR_LIPOPROTEIN"/>
    <property type="match status" value="1"/>
</dbReference>
<dbReference type="KEGG" id="smiz:4412673_02896"/>
<name>A0AAJ4XCP9_9SPHI</name>
<proteinExistence type="predicted"/>
<dbReference type="Proteomes" id="UP000215355">
    <property type="component" value="Chromosome 1"/>
</dbReference>
<dbReference type="RefSeq" id="WP_093098092.1">
    <property type="nucleotide sequence ID" value="NZ_FNGK01000002.1"/>
</dbReference>
<sequence>MKRLGIYTLVIIMMMACRQKKETNYISGKEFLDRVFPTYSPIGAEFSKIVDAVVEFDTARYVLDRDLDHKFYDPKFGRGYYNSSLDSEFDMESQLSVLELASEKLSNDIKDFNAYQTQLLDTEDYPNYSKLSKIMKPAKLTVRRKFEGPIEFYSFDKPLFTADKKKALINSYYYCGVMCGQGVVYFLELVDGKWKVIGYDYSYDT</sequence>